<keyword evidence="3" id="KW-1185">Reference proteome</keyword>
<dbReference type="Proteomes" id="UP000242770">
    <property type="component" value="Unassembled WGS sequence"/>
</dbReference>
<sequence>MVTITRNPLRLTTFLFTAISSLQATLALDFTIQSVNCTQLSWTLTLSPPEWSVASYVELFFISTQNARNYSLLYSASASSGGLPSPATYDMVTRFGDTRLSEGYRIGVGLADTNGNVLTTSTSSSSGGVQVTAIDGRIWTFGNCVAGAAG</sequence>
<evidence type="ECO:0000313" key="2">
    <source>
        <dbReference type="EMBL" id="CDS02194.1"/>
    </source>
</evidence>
<gene>
    <name evidence="2" type="primary">SSCI84030.1</name>
</gene>
<reference evidence="3" key="1">
    <citation type="submission" date="2014-06" db="EMBL/GenBank/DDBJ databases">
        <authorList>
            <person name="Berkman P.J."/>
        </authorList>
    </citation>
    <scope>NUCLEOTIDE SEQUENCE [LARGE SCALE GENOMIC DNA]</scope>
</reference>
<protein>
    <recommendedName>
        <fullName evidence="4">DOMON domain-containing protein</fullName>
    </recommendedName>
</protein>
<name>A0A0F7S4I9_9BASI</name>
<organism evidence="2 3">
    <name type="scientific">Sporisorium scitamineum</name>
    <dbReference type="NCBI Taxonomy" id="49012"/>
    <lineage>
        <taxon>Eukaryota</taxon>
        <taxon>Fungi</taxon>
        <taxon>Dikarya</taxon>
        <taxon>Basidiomycota</taxon>
        <taxon>Ustilaginomycotina</taxon>
        <taxon>Ustilaginomycetes</taxon>
        <taxon>Ustilaginales</taxon>
        <taxon>Ustilaginaceae</taxon>
        <taxon>Sporisorium</taxon>
    </lineage>
</organism>
<dbReference type="EMBL" id="CCFA01005101">
    <property type="protein sequence ID" value="CDS02194.1"/>
    <property type="molecule type" value="Genomic_DNA"/>
</dbReference>
<accession>A0A0F7S4I9</accession>
<evidence type="ECO:0000256" key="1">
    <source>
        <dbReference type="SAM" id="SignalP"/>
    </source>
</evidence>
<evidence type="ECO:0008006" key="4">
    <source>
        <dbReference type="Google" id="ProtNLM"/>
    </source>
</evidence>
<dbReference type="STRING" id="49012.A0A0F7S4I9"/>
<evidence type="ECO:0000313" key="3">
    <source>
        <dbReference type="Proteomes" id="UP000242770"/>
    </source>
</evidence>
<proteinExistence type="predicted"/>
<feature type="non-terminal residue" evidence="2">
    <location>
        <position position="150"/>
    </location>
</feature>
<feature type="chain" id="PRO_5002521672" description="DOMON domain-containing protein" evidence="1">
    <location>
        <begin position="28"/>
        <end position="150"/>
    </location>
</feature>
<dbReference type="AlphaFoldDB" id="A0A0F7S4I9"/>
<feature type="signal peptide" evidence="1">
    <location>
        <begin position="1"/>
        <end position="27"/>
    </location>
</feature>
<keyword evidence="1" id="KW-0732">Signal</keyword>